<dbReference type="EMBL" id="CP060822">
    <property type="protein sequence ID" value="QNP29374.1"/>
    <property type="molecule type" value="Genomic_DNA"/>
</dbReference>
<organism evidence="1 2">
    <name type="scientific">Cylindrospermopsis curvispora GIHE-G1</name>
    <dbReference type="NCBI Taxonomy" id="2666332"/>
    <lineage>
        <taxon>Bacteria</taxon>
        <taxon>Bacillati</taxon>
        <taxon>Cyanobacteriota</taxon>
        <taxon>Cyanophyceae</taxon>
        <taxon>Nostocales</taxon>
        <taxon>Aphanizomenonaceae</taxon>
        <taxon>Cylindrospermopsis</taxon>
    </lineage>
</organism>
<dbReference type="KEGG" id="ccur:IAR63_16380"/>
<dbReference type="AlphaFoldDB" id="A0A7H0F008"/>
<evidence type="ECO:0000313" key="2">
    <source>
        <dbReference type="Proteomes" id="UP000516013"/>
    </source>
</evidence>
<sequence length="88" mass="9970">MLLAHSGACTNILAEHYDGSKKSIPNPGYRLKEFHRTEECIDPQFSGASTHCRTGDWEVTQVEEYIPDLPVSEKLQLSYPVFQAIARF</sequence>
<name>A0A7H0F008_9CYAN</name>
<proteinExistence type="predicted"/>
<reference evidence="1 2" key="1">
    <citation type="submission" date="2020-08" db="EMBL/GenBank/DDBJ databases">
        <title>Complete genome sequence of Raphidiopsis curvispora isolated from drinking water reservoir in South Korea.</title>
        <authorList>
            <person name="Jeong J."/>
        </authorList>
    </citation>
    <scope>NUCLEOTIDE SEQUENCE [LARGE SCALE GENOMIC DNA]</scope>
    <source>
        <strain evidence="1 2">GIHE-G1</strain>
    </source>
</reference>
<gene>
    <name evidence="1" type="ORF">IAR63_16380</name>
</gene>
<accession>A0A7H0F008</accession>
<evidence type="ECO:0000313" key="1">
    <source>
        <dbReference type="EMBL" id="QNP29374.1"/>
    </source>
</evidence>
<protein>
    <submittedName>
        <fullName evidence="1">Uncharacterized protein</fullName>
    </submittedName>
</protein>
<dbReference type="RefSeq" id="WP_187706008.1">
    <property type="nucleotide sequence ID" value="NZ_CP060822.1"/>
</dbReference>
<keyword evidence="2" id="KW-1185">Reference proteome</keyword>
<dbReference type="Proteomes" id="UP000516013">
    <property type="component" value="Chromosome"/>
</dbReference>